<dbReference type="InterPro" id="IPR050406">
    <property type="entry name" value="FGGY_Carb_Kinase"/>
</dbReference>
<comment type="caution">
    <text evidence="6">The sequence shown here is derived from an EMBL/GenBank/DDBJ whole genome shotgun (WGS) entry which is preliminary data.</text>
</comment>
<dbReference type="Proteomes" id="UP001055048">
    <property type="component" value="Unassembled WGS sequence"/>
</dbReference>
<evidence type="ECO:0000313" key="6">
    <source>
        <dbReference type="EMBL" id="OUN52898.1"/>
    </source>
</evidence>
<evidence type="ECO:0000313" key="7">
    <source>
        <dbReference type="Proteomes" id="UP000196329"/>
    </source>
</evidence>
<accession>A0A1Y3V0G0</accession>
<dbReference type="AlphaFoldDB" id="A0A1Y3V0G0"/>
<dbReference type="InterPro" id="IPR043129">
    <property type="entry name" value="ATPase_NBD"/>
</dbReference>
<evidence type="ECO:0000256" key="2">
    <source>
        <dbReference type="ARBA" id="ARBA00022679"/>
    </source>
</evidence>
<proteinExistence type="inferred from homology"/>
<dbReference type="EMBL" id="BQNL01000001">
    <property type="protein sequence ID" value="GKH12560.1"/>
    <property type="molecule type" value="Genomic_DNA"/>
</dbReference>
<dbReference type="RefSeq" id="WP_044467357.1">
    <property type="nucleotide sequence ID" value="NZ_BQNL01000001.1"/>
</dbReference>
<dbReference type="Gene3D" id="3.30.420.40">
    <property type="match status" value="2"/>
</dbReference>
<reference evidence="7" key="1">
    <citation type="submission" date="2017-04" db="EMBL/GenBank/DDBJ databases">
        <title>Function of individual gut microbiota members based on whole genome sequencing of pure cultures obtained from chicken caecum.</title>
        <authorList>
            <person name="Medvecky M."/>
            <person name="Cejkova D."/>
            <person name="Polansky O."/>
            <person name="Karasova D."/>
            <person name="Kubasova T."/>
            <person name="Cizek A."/>
            <person name="Rychlik I."/>
        </authorList>
    </citation>
    <scope>NUCLEOTIDE SEQUENCE [LARGE SCALE GENOMIC DNA]</scope>
    <source>
        <strain evidence="7">An67</strain>
    </source>
</reference>
<dbReference type="Proteomes" id="UP000196329">
    <property type="component" value="Unassembled WGS sequence"/>
</dbReference>
<dbReference type="SUPFAM" id="SSF53067">
    <property type="entry name" value="Actin-like ATPase domain"/>
    <property type="match status" value="2"/>
</dbReference>
<reference evidence="6" key="2">
    <citation type="journal article" date="2018" name="BMC Genomics">
        <title>Whole genome sequencing and function prediction of 133 gut anaerobes isolated from chicken caecum in pure cultures.</title>
        <authorList>
            <person name="Medvecky M."/>
            <person name="Cejkova D."/>
            <person name="Polansky O."/>
            <person name="Karasova D."/>
            <person name="Kubasova T."/>
            <person name="Cizek A."/>
            <person name="Rychlik I."/>
        </authorList>
    </citation>
    <scope>NUCLEOTIDE SEQUENCE</scope>
    <source>
        <strain evidence="6">An67</strain>
    </source>
</reference>
<evidence type="ECO:0000256" key="3">
    <source>
        <dbReference type="ARBA" id="ARBA00022777"/>
    </source>
</evidence>
<feature type="domain" description="Carbohydrate kinase FGGY N-terminal" evidence="4">
    <location>
        <begin position="3"/>
        <end position="231"/>
    </location>
</feature>
<dbReference type="GO" id="GO:0005975">
    <property type="term" value="P:carbohydrate metabolic process"/>
    <property type="evidence" value="ECO:0007669"/>
    <property type="project" value="InterPro"/>
</dbReference>
<gene>
    <name evidence="5" type="primary">xylB</name>
    <name evidence="6" type="ORF">B5G17_15990</name>
    <name evidence="5" type="ORF">CE91St12_07700</name>
</gene>
<dbReference type="PANTHER" id="PTHR43095">
    <property type="entry name" value="SUGAR KINASE"/>
    <property type="match status" value="1"/>
</dbReference>
<keyword evidence="3 5" id="KW-0418">Kinase</keyword>
<protein>
    <submittedName>
        <fullName evidence="5">Xylulose kinase</fullName>
    </submittedName>
</protein>
<name>A0A1Y3V0G0_BACUN</name>
<dbReference type="PANTHER" id="PTHR43095:SF2">
    <property type="entry name" value="GLUCONOKINASE"/>
    <property type="match status" value="1"/>
</dbReference>
<dbReference type="Pfam" id="PF00370">
    <property type="entry name" value="FGGY_N"/>
    <property type="match status" value="1"/>
</dbReference>
<dbReference type="CDD" id="cd07777">
    <property type="entry name" value="ASKHA_NBD_FGGY_SHK"/>
    <property type="match status" value="1"/>
</dbReference>
<evidence type="ECO:0000313" key="5">
    <source>
        <dbReference type="EMBL" id="GKH12560.1"/>
    </source>
</evidence>
<dbReference type="PIRSF" id="PIRSF000538">
    <property type="entry name" value="GlpK"/>
    <property type="match status" value="1"/>
</dbReference>
<reference evidence="5" key="3">
    <citation type="submission" date="2022-01" db="EMBL/GenBank/DDBJ databases">
        <title>Novel bile acid biosynthetic pathways are enriched in the microbiome of centenarians.</title>
        <authorList>
            <person name="Sato Y."/>
            <person name="Atarashi K."/>
            <person name="Plichta R.D."/>
            <person name="Arai Y."/>
            <person name="Sasajima S."/>
            <person name="Kearney M.S."/>
            <person name="Suda W."/>
            <person name="Takeshita K."/>
            <person name="Sasaki T."/>
            <person name="Okamoto S."/>
            <person name="Skelly N.A."/>
            <person name="Okamura Y."/>
            <person name="Vlamakis H."/>
            <person name="Li Y."/>
            <person name="Tanoue T."/>
            <person name="Takei H."/>
            <person name="Nittono H."/>
            <person name="Narushima S."/>
            <person name="Irie J."/>
            <person name="Itoh H."/>
            <person name="Moriya K."/>
            <person name="Sugiura Y."/>
            <person name="Suematsu M."/>
            <person name="Moritoki N."/>
            <person name="Shibata S."/>
            <person name="Littman R.D."/>
            <person name="Fischbach A.M."/>
            <person name="Uwamino Y."/>
            <person name="Inoue T."/>
            <person name="Honda A."/>
            <person name="Hattori M."/>
            <person name="Murai T."/>
            <person name="Xavier J.R."/>
            <person name="Hirose N."/>
            <person name="Honda K."/>
        </authorList>
    </citation>
    <scope>NUCLEOTIDE SEQUENCE</scope>
    <source>
        <strain evidence="5">CE91-St12</strain>
    </source>
</reference>
<keyword evidence="2" id="KW-0808">Transferase</keyword>
<sequence>MEYIGIDIGTSSICGIAYRPSDKSCKTIVKENSANMVSSCQWEKIQDPERIYYIVEQIIDELRTVCTDIKGIGFSGQMHGILYVDADGMAVSPLYTWQDGRGNLPYKEGETYVDYMTKVTGWHVATGYGLVTHYYNLHNGIVPDTAIKLCTIMDYVAMRLCKQANPSIELSNAASLGLFDKQRLAFKEPLLDRLHMDSSVLPTVVESRTVIGHYGDIPVCVSIGDNQAAFLGSVKDKDRSIHITIGTSSQISVYSDEYIEINGLDTRPFPGGGYLLVGASLCGGASFALLKDFFGRTLKLFTGAEVDDGYLFRQMTSMAYRADSAEGIKVETLFSGTRSDPNKRGKIEGISLNNFTPENLIVKFVDGVCSCLYDYFVLIPDSISKGKTELVGSGNGLKNNPLMQHTLEEIFGKELRLSDVKEEAAFGACCMAMGSMINA</sequence>
<dbReference type="InterPro" id="IPR000577">
    <property type="entry name" value="Carb_kinase_FGGY"/>
</dbReference>
<comment type="similarity">
    <text evidence="1">Belongs to the FGGY kinase family.</text>
</comment>
<dbReference type="EMBL" id="NFHS01000009">
    <property type="protein sequence ID" value="OUN52898.1"/>
    <property type="molecule type" value="Genomic_DNA"/>
</dbReference>
<dbReference type="GO" id="GO:0016301">
    <property type="term" value="F:kinase activity"/>
    <property type="evidence" value="ECO:0007669"/>
    <property type="project" value="UniProtKB-KW"/>
</dbReference>
<evidence type="ECO:0000256" key="1">
    <source>
        <dbReference type="ARBA" id="ARBA00009156"/>
    </source>
</evidence>
<dbReference type="InterPro" id="IPR018484">
    <property type="entry name" value="FGGY_N"/>
</dbReference>
<organism evidence="6 7">
    <name type="scientific">Bacteroides uniformis</name>
    <dbReference type="NCBI Taxonomy" id="820"/>
    <lineage>
        <taxon>Bacteria</taxon>
        <taxon>Pseudomonadati</taxon>
        <taxon>Bacteroidota</taxon>
        <taxon>Bacteroidia</taxon>
        <taxon>Bacteroidales</taxon>
        <taxon>Bacteroidaceae</taxon>
        <taxon>Bacteroides</taxon>
    </lineage>
</organism>
<evidence type="ECO:0000259" key="4">
    <source>
        <dbReference type="Pfam" id="PF00370"/>
    </source>
</evidence>